<proteinExistence type="predicted"/>
<name>A0AC58SRQ5_TOBAC</name>
<accession>A0AC58SRQ5</accession>
<keyword evidence="1" id="KW-1185">Reference proteome</keyword>
<reference evidence="1" key="1">
    <citation type="journal article" date="2014" name="Nat. Commun.">
        <title>The tobacco genome sequence and its comparison with those of tomato and potato.</title>
        <authorList>
            <person name="Sierro N."/>
            <person name="Battey J.N."/>
            <person name="Ouadi S."/>
            <person name="Bakaher N."/>
            <person name="Bovet L."/>
            <person name="Willig A."/>
            <person name="Goepfert S."/>
            <person name="Peitsch M.C."/>
            <person name="Ivanov N.V."/>
        </authorList>
    </citation>
    <scope>NUCLEOTIDE SEQUENCE [LARGE SCALE GENOMIC DNA]</scope>
</reference>
<gene>
    <name evidence="2" type="primary">LOC142169654</name>
</gene>
<reference evidence="2" key="2">
    <citation type="submission" date="2025-08" db="UniProtKB">
        <authorList>
            <consortium name="RefSeq"/>
        </authorList>
    </citation>
    <scope>IDENTIFICATION</scope>
    <source>
        <tissue evidence="2">Leaf</tissue>
    </source>
</reference>
<dbReference type="RefSeq" id="XP_075087650.1">
    <property type="nucleotide sequence ID" value="XM_075231549.1"/>
</dbReference>
<evidence type="ECO:0000313" key="1">
    <source>
        <dbReference type="Proteomes" id="UP000790787"/>
    </source>
</evidence>
<organism evidence="1 2">
    <name type="scientific">Nicotiana tabacum</name>
    <name type="common">Common tobacco</name>
    <dbReference type="NCBI Taxonomy" id="4097"/>
    <lineage>
        <taxon>Eukaryota</taxon>
        <taxon>Viridiplantae</taxon>
        <taxon>Streptophyta</taxon>
        <taxon>Embryophyta</taxon>
        <taxon>Tracheophyta</taxon>
        <taxon>Spermatophyta</taxon>
        <taxon>Magnoliopsida</taxon>
        <taxon>eudicotyledons</taxon>
        <taxon>Gunneridae</taxon>
        <taxon>Pentapetalae</taxon>
        <taxon>asterids</taxon>
        <taxon>lamiids</taxon>
        <taxon>Solanales</taxon>
        <taxon>Solanaceae</taxon>
        <taxon>Nicotianoideae</taxon>
        <taxon>Nicotianeae</taxon>
        <taxon>Nicotiana</taxon>
    </lineage>
</organism>
<protein>
    <submittedName>
        <fullName evidence="2">Uncharacterized protein LOC142169654</fullName>
    </submittedName>
</protein>
<dbReference type="Proteomes" id="UP000790787">
    <property type="component" value="Chromosome 15"/>
</dbReference>
<sequence length="459" mass="51709">MASRKLRPYFQCHPISVITAYPLRNILHKQELSGRLAKWAIELSEYNIMYQPRTAIKSQVLADFVADFSTKIVPEVEKELQIFIGSNPGTWTLFTDGSSNIKGAGLGIVLIPPSGESIRQTIKCYPITNNEAEYEAVIAGEENVEAYALANLASVAEITSAENAIVIHLFLSALDQDKNEYGTVPEGKKESQSLRRKAACYCLIRGNLYRKIFSGPLARCLGPAQIEYVMKEVHEGHCGNHAGGRSLVKTLIRAGYYWPKMEEDAESFVAKCDRCQRYGNNMHRPTELLHTVISPWPFMKWGMDIVGPLPQAKGKTGTGETPFSLVYGSEALILVEIGEPSMRFTQAIEESNDEELRTNLDLLEQRSEANLIRMAAQKQTIERYYNRKAHLRYFKIGDFVLKKDFQSTKTAGAGKFNLNWEGPYKVRGIAGKGAYELETMDDKVLPLNWNAVHLKKYYF</sequence>
<evidence type="ECO:0000313" key="2">
    <source>
        <dbReference type="RefSeq" id="XP_075087650.1"/>
    </source>
</evidence>